<proteinExistence type="predicted"/>
<dbReference type="RefSeq" id="WP_173135866.1">
    <property type="nucleotide sequence ID" value="NZ_CBCSGW010000001.1"/>
</dbReference>
<feature type="transmembrane region" description="Helical" evidence="1">
    <location>
        <begin position="408"/>
        <end position="428"/>
    </location>
</feature>
<dbReference type="Pfam" id="PF05729">
    <property type="entry name" value="NACHT"/>
    <property type="match status" value="1"/>
</dbReference>
<evidence type="ECO:0000313" key="4">
    <source>
        <dbReference type="Proteomes" id="UP000763557"/>
    </source>
</evidence>
<dbReference type="SUPFAM" id="SSF52540">
    <property type="entry name" value="P-loop containing nucleoside triphosphate hydrolases"/>
    <property type="match status" value="1"/>
</dbReference>
<feature type="transmembrane region" description="Helical" evidence="1">
    <location>
        <begin position="490"/>
        <end position="508"/>
    </location>
</feature>
<keyword evidence="4" id="KW-1185">Reference proteome</keyword>
<keyword evidence="1" id="KW-0472">Membrane</keyword>
<feature type="transmembrane region" description="Helical" evidence="1">
    <location>
        <begin position="434"/>
        <end position="454"/>
    </location>
</feature>
<feature type="transmembrane region" description="Helical" evidence="1">
    <location>
        <begin position="599"/>
        <end position="619"/>
    </location>
</feature>
<dbReference type="EMBL" id="JAAATY010000015">
    <property type="protein sequence ID" value="NRN67657.1"/>
    <property type="molecule type" value="Genomic_DNA"/>
</dbReference>
<evidence type="ECO:0000256" key="1">
    <source>
        <dbReference type="SAM" id="Phobius"/>
    </source>
</evidence>
<feature type="transmembrane region" description="Helical" evidence="1">
    <location>
        <begin position="520"/>
        <end position="545"/>
    </location>
</feature>
<dbReference type="PROSITE" id="PS50837">
    <property type="entry name" value="NACHT"/>
    <property type="match status" value="1"/>
</dbReference>
<dbReference type="Proteomes" id="UP000763557">
    <property type="component" value="Unassembled WGS sequence"/>
</dbReference>
<feature type="transmembrane region" description="Helical" evidence="1">
    <location>
        <begin position="566"/>
        <end position="587"/>
    </location>
</feature>
<protein>
    <submittedName>
        <fullName evidence="3">NACHT domain-containing protein</fullName>
    </submittedName>
</protein>
<dbReference type="InterPro" id="IPR027417">
    <property type="entry name" value="P-loop_NTPase"/>
</dbReference>
<dbReference type="InterPro" id="IPR007111">
    <property type="entry name" value="NACHT_NTPase"/>
</dbReference>
<reference evidence="3 4" key="1">
    <citation type="submission" date="2020-01" db="EMBL/GenBank/DDBJ databases">
        <title>Kibdelosporangium persica a novel Actinomycetes from a hot desert in Iran.</title>
        <authorList>
            <person name="Safaei N."/>
            <person name="Zaburannyi N."/>
            <person name="Mueller R."/>
            <person name="Wink J."/>
        </authorList>
    </citation>
    <scope>NUCLEOTIDE SEQUENCE [LARGE SCALE GENOMIC DNA]</scope>
    <source>
        <strain evidence="3 4">4NS15</strain>
    </source>
</reference>
<dbReference type="Gene3D" id="3.40.50.300">
    <property type="entry name" value="P-loop containing nucleotide triphosphate hydrolases"/>
    <property type="match status" value="1"/>
</dbReference>
<feature type="domain" description="NACHT" evidence="2">
    <location>
        <begin position="143"/>
        <end position="235"/>
    </location>
</feature>
<organism evidence="3 4">
    <name type="scientific">Kibdelosporangium persicum</name>
    <dbReference type="NCBI Taxonomy" id="2698649"/>
    <lineage>
        <taxon>Bacteria</taxon>
        <taxon>Bacillati</taxon>
        <taxon>Actinomycetota</taxon>
        <taxon>Actinomycetes</taxon>
        <taxon>Pseudonocardiales</taxon>
        <taxon>Pseudonocardiaceae</taxon>
        <taxon>Kibdelosporangium</taxon>
    </lineage>
</organism>
<evidence type="ECO:0000313" key="3">
    <source>
        <dbReference type="EMBL" id="NRN67657.1"/>
    </source>
</evidence>
<name>A0ABX2F8S7_9PSEU</name>
<feature type="transmembrane region" description="Helical" evidence="1">
    <location>
        <begin position="37"/>
        <end position="55"/>
    </location>
</feature>
<comment type="caution">
    <text evidence="3">The sequence shown here is derived from an EMBL/GenBank/DDBJ whole genome shotgun (WGS) entry which is preliminary data.</text>
</comment>
<evidence type="ECO:0000259" key="2">
    <source>
        <dbReference type="PROSITE" id="PS50837"/>
    </source>
</evidence>
<sequence>MGRSQTRAVVLGVVCVGLLGVVTNVATGALPESWNPYLWIAWPLLLVVLGVLVTMEIRRVRPEQNHLHSSPRSRELLIDRVRRYWIRGVLDGSLYQKARIELGLQLRIDAPHPWQALVARPGSTARAVPPGTSVTTVFDELDQLMLIRGAPGAGKTTMLLELVRDLLQRATDDARHPIPVVLPLSTWALTREPLGEWIVRELAGQYEIPRADVVQWLATDQVMPMLDGLDEVAAEHQDACVEAINKFRADRGTTRLVVTCRSEDYERMKRPLRTYGTLTIQPLTRDQVREFLETTGPQLAAVRLALSQDPVLWELLESPLNLSIMVLAYGGVKEGSIQTGGTVAEQRERMLATYVRTMLRRRSHVRFRPRRTARRMAYLAAQLSGNDQTVFTFDQFNEFSVPFRGAPLGTAGSLLLLAGAPLAGAGYLTLGFPGLVLGAAAALAFALGAGLELIDKIDAFWFRDPSKLSEMSHLLSGRFSSDDVFSYHEMRGITAIVAGAGSGLLFGLSRELDIWATAAYGLSVAVAVVIVGWVCEGFTMGLIYLQSRDTHHELPTSRARTIARRGLVIALGVAVLAALVPTILVGLTEDLAAGVTYGGLLAVCAGVYTFLWLGGYLIAEQVVIRVMLHLSKVFPLPGRPFLHYATQCLFLRRVGDSYMFHHLSLQEYFAGMWPSQHQMRDMVDERLPGL</sequence>
<gene>
    <name evidence="3" type="ORF">GC106_48970</name>
</gene>
<keyword evidence="1" id="KW-0812">Transmembrane</keyword>
<keyword evidence="1" id="KW-1133">Transmembrane helix</keyword>
<accession>A0ABX2F8S7</accession>